<dbReference type="AlphaFoldDB" id="A0ABD6D3D6"/>
<gene>
    <name evidence="2" type="ORF">ACFSBJ_14130</name>
</gene>
<comment type="caution">
    <text evidence="2">The sequence shown here is derived from an EMBL/GenBank/DDBJ whole genome shotgun (WGS) entry which is preliminary data.</text>
</comment>
<dbReference type="EMBL" id="JBHUDL010000010">
    <property type="protein sequence ID" value="MFD1634866.1"/>
    <property type="molecule type" value="Genomic_DNA"/>
</dbReference>
<keyword evidence="3" id="KW-1185">Reference proteome</keyword>
<evidence type="ECO:0000313" key="3">
    <source>
        <dbReference type="Proteomes" id="UP001597075"/>
    </source>
</evidence>
<feature type="region of interest" description="Disordered" evidence="1">
    <location>
        <begin position="109"/>
        <end position="184"/>
    </location>
</feature>
<feature type="compositionally biased region" description="Acidic residues" evidence="1">
    <location>
        <begin position="121"/>
        <end position="135"/>
    </location>
</feature>
<dbReference type="Proteomes" id="UP001597075">
    <property type="component" value="Unassembled WGS sequence"/>
</dbReference>
<feature type="region of interest" description="Disordered" evidence="1">
    <location>
        <begin position="1"/>
        <end position="23"/>
    </location>
</feature>
<name>A0ABD6D3D6_9EURY</name>
<dbReference type="InterPro" id="IPR008912">
    <property type="entry name" value="Uncharacterised_CoxE"/>
</dbReference>
<organism evidence="2 3">
    <name type="scientific">Haloplanus ruber</name>
    <dbReference type="NCBI Taxonomy" id="869892"/>
    <lineage>
        <taxon>Archaea</taxon>
        <taxon>Methanobacteriati</taxon>
        <taxon>Methanobacteriota</taxon>
        <taxon>Stenosarchaea group</taxon>
        <taxon>Halobacteria</taxon>
        <taxon>Halobacteriales</taxon>
        <taxon>Haloferacaceae</taxon>
        <taxon>Haloplanus</taxon>
    </lineage>
</organism>
<accession>A0ABD6D3D6</accession>
<sequence length="456" mass="48154">MAPSDDPDAGLDAPPTDGRDDLPDFRAARQHVLIETIRLGGMLRREGVSVPTSGSLAAARALATVGLGDRDAAEAALRATLVSEASGLDAFDEAFPEFWHRLRSGLDAIATDHEGPSPESGEGDDDPVADSDSTPDDPGLLADAEAPEMNGDGSGDVEVRVPTERRHVTGDRPAETGDGDARRYSAVGEGGQVDVDAAELTVAESAAIERFVDALATLPGRRQQASRTGDRVDARRALRASLETGGAAIDLPRREPTPSELRCCLLVDVSGSVLDTVDRSVLLAFADRLHASARDARVFLFDTDLRDVTAQFDRAGGDPAGALRDAAVEWGGGTEIGGAFTTLRRDHPHAVDRRTAVIVVSDGLDVGDEDVLKDGVTWLADRAGALLWLNPLAVSSEFEPRSRGMATCEPYVDALFGFAQPADLAEAARQIERRGLTGPVGYEYDRRRNGSGGDGS</sequence>
<dbReference type="Gene3D" id="3.40.50.410">
    <property type="entry name" value="von Willebrand factor, type A domain"/>
    <property type="match status" value="1"/>
</dbReference>
<dbReference type="PANTHER" id="PTHR39338:SF6">
    <property type="entry name" value="BLL5662 PROTEIN"/>
    <property type="match status" value="1"/>
</dbReference>
<dbReference type="InterPro" id="IPR036465">
    <property type="entry name" value="vWFA_dom_sf"/>
</dbReference>
<evidence type="ECO:0000313" key="2">
    <source>
        <dbReference type="EMBL" id="MFD1634866.1"/>
    </source>
</evidence>
<evidence type="ECO:0000256" key="1">
    <source>
        <dbReference type="SAM" id="MobiDB-lite"/>
    </source>
</evidence>
<proteinExistence type="predicted"/>
<dbReference type="CDD" id="cd00198">
    <property type="entry name" value="vWFA"/>
    <property type="match status" value="1"/>
</dbReference>
<reference evidence="2 3" key="1">
    <citation type="journal article" date="2019" name="Int. J. Syst. Evol. Microbiol.">
        <title>The Global Catalogue of Microorganisms (GCM) 10K type strain sequencing project: providing services to taxonomists for standard genome sequencing and annotation.</title>
        <authorList>
            <consortium name="The Broad Institute Genomics Platform"/>
            <consortium name="The Broad Institute Genome Sequencing Center for Infectious Disease"/>
            <person name="Wu L."/>
            <person name="Ma J."/>
        </authorList>
    </citation>
    <scope>NUCLEOTIDE SEQUENCE [LARGE SCALE GENOMIC DNA]</scope>
    <source>
        <strain evidence="2 3">CGMCC 1.10594</strain>
    </source>
</reference>
<dbReference type="PANTHER" id="PTHR39338">
    <property type="entry name" value="BLL5662 PROTEIN-RELATED"/>
    <property type="match status" value="1"/>
</dbReference>
<protein>
    <submittedName>
        <fullName evidence="2">VWA domain-containing protein</fullName>
    </submittedName>
</protein>
<dbReference type="Pfam" id="PF05762">
    <property type="entry name" value="VWA_CoxE"/>
    <property type="match status" value="1"/>
</dbReference>
<feature type="compositionally biased region" description="Basic and acidic residues" evidence="1">
    <location>
        <begin position="157"/>
        <end position="183"/>
    </location>
</feature>
<dbReference type="RefSeq" id="WP_256405100.1">
    <property type="nucleotide sequence ID" value="NZ_CP187151.1"/>
</dbReference>
<dbReference type="SUPFAM" id="SSF53300">
    <property type="entry name" value="vWA-like"/>
    <property type="match status" value="1"/>
</dbReference>